<dbReference type="PANTHER" id="PTHR11328:SF24">
    <property type="entry name" value="MAJOR FACILITATOR SUPERFAMILY (MFS) PROFILE DOMAIN-CONTAINING PROTEIN"/>
    <property type="match status" value="1"/>
</dbReference>
<keyword evidence="3" id="KW-1185">Reference proteome</keyword>
<dbReference type="RefSeq" id="WP_166505337.1">
    <property type="nucleotide sequence ID" value="NZ_LN650648.1"/>
</dbReference>
<feature type="transmembrane region" description="Helical" evidence="1">
    <location>
        <begin position="417"/>
        <end position="440"/>
    </location>
</feature>
<feature type="transmembrane region" description="Helical" evidence="1">
    <location>
        <begin position="331"/>
        <end position="355"/>
    </location>
</feature>
<feature type="transmembrane region" description="Helical" evidence="1">
    <location>
        <begin position="161"/>
        <end position="179"/>
    </location>
</feature>
<dbReference type="GO" id="GO:0015293">
    <property type="term" value="F:symporter activity"/>
    <property type="evidence" value="ECO:0007669"/>
    <property type="project" value="InterPro"/>
</dbReference>
<dbReference type="GO" id="GO:0005886">
    <property type="term" value="C:plasma membrane"/>
    <property type="evidence" value="ECO:0007669"/>
    <property type="project" value="TreeGrafter"/>
</dbReference>
<sequence length="458" mass="50532">MDIKIESSQRKFGFKDMIGYTLGDTGGSFINLYVDSFFLTFCTYVLGISPFYMGTLFLVSRLWDAINDPIMGSFPDRWRIGKSGDKFKPWIKLFIVPLAISGVLCFTDVSSFSNTAKHIWVSVAYILYGMCYTGTSMPYGSMAAVITQDPVERTKLSSARSLGGMIVGFGALAALPQILFDKSGNVVPSAFFKVAIVFGILSILCYIGLLTLTTERHSQENNTDSKFNYLNVLKSVVKNRPLIGVMVATVGSLLYITANSSMGTYLYKEYYNAPQILTMATIATLPITILCVVFIPTLTKKLGKRNLILYTVLFNTIGSVGLFLVPIPNPYVFLILNTIFCIGQSVFTVIIWALVTDCLDYHEWITGERNDGSMYSIYTFSRKIGSTLASTVASYALGLIGYVAGAASQPVGVAENIRYLSTGIIVVTCILELIGIGLIFNLNNKKTQQMYSELKERR</sequence>
<dbReference type="GO" id="GO:0006814">
    <property type="term" value="P:sodium ion transport"/>
    <property type="evidence" value="ECO:0007669"/>
    <property type="project" value="InterPro"/>
</dbReference>
<organism evidence="2 3">
    <name type="scientific">Romboutsia hominis</name>
    <dbReference type="NCBI Taxonomy" id="1507512"/>
    <lineage>
        <taxon>Bacteria</taxon>
        <taxon>Bacillati</taxon>
        <taxon>Bacillota</taxon>
        <taxon>Clostridia</taxon>
        <taxon>Peptostreptococcales</taxon>
        <taxon>Peptostreptococcaceae</taxon>
        <taxon>Romboutsia</taxon>
    </lineage>
</organism>
<gene>
    <name evidence="2" type="ORF">FRIFI_1223</name>
</gene>
<keyword evidence="1" id="KW-0812">Transmembrane</keyword>
<feature type="transmembrane region" description="Helical" evidence="1">
    <location>
        <begin position="384"/>
        <end position="405"/>
    </location>
</feature>
<feature type="transmembrane region" description="Helical" evidence="1">
    <location>
        <begin position="242"/>
        <end position="267"/>
    </location>
</feature>
<feature type="transmembrane region" description="Helical" evidence="1">
    <location>
        <begin position="307"/>
        <end position="325"/>
    </location>
</feature>
<feature type="transmembrane region" description="Helical" evidence="1">
    <location>
        <begin position="119"/>
        <end position="140"/>
    </location>
</feature>
<dbReference type="PANTHER" id="PTHR11328">
    <property type="entry name" value="MAJOR FACILITATOR SUPERFAMILY DOMAIN-CONTAINING PROTEIN"/>
    <property type="match status" value="1"/>
</dbReference>
<feature type="transmembrane region" description="Helical" evidence="1">
    <location>
        <begin position="37"/>
        <end position="59"/>
    </location>
</feature>
<dbReference type="KEGG" id="rhom:FRIFI_1223"/>
<feature type="transmembrane region" description="Helical" evidence="1">
    <location>
        <begin position="273"/>
        <end position="295"/>
    </location>
</feature>
<dbReference type="AlphaFoldDB" id="A0A2P2BQX4"/>
<accession>A0A2P2BQX4</accession>
<feature type="transmembrane region" description="Helical" evidence="1">
    <location>
        <begin position="90"/>
        <end position="113"/>
    </location>
</feature>
<feature type="transmembrane region" description="Helical" evidence="1">
    <location>
        <begin position="191"/>
        <end position="212"/>
    </location>
</feature>
<keyword evidence="1" id="KW-0472">Membrane</keyword>
<dbReference type="InterPro" id="IPR039672">
    <property type="entry name" value="MFS_2"/>
</dbReference>
<dbReference type="Pfam" id="PF13347">
    <property type="entry name" value="MFS_2"/>
    <property type="match status" value="1"/>
</dbReference>
<dbReference type="InterPro" id="IPR036259">
    <property type="entry name" value="MFS_trans_sf"/>
</dbReference>
<dbReference type="EMBL" id="LN650648">
    <property type="protein sequence ID" value="CEI72759.1"/>
    <property type="molecule type" value="Genomic_DNA"/>
</dbReference>
<dbReference type="InterPro" id="IPR001927">
    <property type="entry name" value="Na/Gal_symport"/>
</dbReference>
<evidence type="ECO:0000313" key="2">
    <source>
        <dbReference type="EMBL" id="CEI72759.1"/>
    </source>
</evidence>
<dbReference type="CDD" id="cd17332">
    <property type="entry name" value="MFS_MelB_like"/>
    <property type="match status" value="1"/>
</dbReference>
<protein>
    <submittedName>
        <fullName evidence="2">Glucuronide carrier protein homolog</fullName>
    </submittedName>
</protein>
<keyword evidence="1" id="KW-1133">Transmembrane helix</keyword>
<reference evidence="2 3" key="1">
    <citation type="submission" date="2014-09" db="EMBL/GenBank/DDBJ databases">
        <authorList>
            <person name="Hornung B.V."/>
        </authorList>
    </citation>
    <scope>NUCLEOTIDE SEQUENCE [LARGE SCALE GENOMIC DNA]</scope>
    <source>
        <strain evidence="2 3">FRIFI</strain>
    </source>
</reference>
<evidence type="ECO:0000256" key="1">
    <source>
        <dbReference type="SAM" id="Phobius"/>
    </source>
</evidence>
<dbReference type="Proteomes" id="UP000245695">
    <property type="component" value="Chromosome 1"/>
</dbReference>
<dbReference type="GO" id="GO:0008643">
    <property type="term" value="P:carbohydrate transport"/>
    <property type="evidence" value="ECO:0007669"/>
    <property type="project" value="InterPro"/>
</dbReference>
<dbReference type="NCBIfam" id="TIGR00792">
    <property type="entry name" value="gph"/>
    <property type="match status" value="1"/>
</dbReference>
<name>A0A2P2BQX4_9FIRM</name>
<evidence type="ECO:0000313" key="3">
    <source>
        <dbReference type="Proteomes" id="UP000245695"/>
    </source>
</evidence>
<dbReference type="SUPFAM" id="SSF103473">
    <property type="entry name" value="MFS general substrate transporter"/>
    <property type="match status" value="1"/>
</dbReference>
<dbReference type="Gene3D" id="1.20.1250.20">
    <property type="entry name" value="MFS general substrate transporter like domains"/>
    <property type="match status" value="2"/>
</dbReference>
<proteinExistence type="predicted"/>